<comment type="similarity">
    <text evidence="1">Belongs to the C19orf12 family.</text>
</comment>
<keyword evidence="2" id="KW-0472">Membrane</keyword>
<name>A0A146M6F0_LYGHE</name>
<gene>
    <name evidence="3" type="ORF">g.41981</name>
</gene>
<accession>A0A146M6F0</accession>
<reference evidence="3" key="1">
    <citation type="journal article" date="2016" name="Gigascience">
        <title>De novo construction of an expanded transcriptome assembly for the western tarnished plant bug, Lygus hesperus.</title>
        <authorList>
            <person name="Tassone E.E."/>
            <person name="Geib S.M."/>
            <person name="Hall B."/>
            <person name="Fabrick J.A."/>
            <person name="Brent C.S."/>
            <person name="Hull J.J."/>
        </authorList>
    </citation>
    <scope>NUCLEOTIDE SEQUENCE</scope>
</reference>
<keyword evidence="2" id="KW-0812">Transmembrane</keyword>
<keyword evidence="2" id="KW-1133">Transmembrane helix</keyword>
<dbReference type="EMBL" id="GDHC01004469">
    <property type="protein sequence ID" value="JAQ14160.1"/>
    <property type="molecule type" value="Transcribed_RNA"/>
</dbReference>
<dbReference type="InterPro" id="IPR033369">
    <property type="entry name" value="C19orf12"/>
</dbReference>
<dbReference type="AlphaFoldDB" id="A0A146M6F0"/>
<dbReference type="PANTHER" id="PTHR31493">
    <property type="entry name" value="NAZO FAMILY MEMBER"/>
    <property type="match status" value="1"/>
</dbReference>
<evidence type="ECO:0000256" key="1">
    <source>
        <dbReference type="ARBA" id="ARBA00029457"/>
    </source>
</evidence>
<dbReference type="PANTHER" id="PTHR31493:SF1">
    <property type="entry name" value="PROTEIN C19ORF12"/>
    <property type="match status" value="1"/>
</dbReference>
<evidence type="ECO:0000256" key="2">
    <source>
        <dbReference type="SAM" id="Phobius"/>
    </source>
</evidence>
<feature type="transmembrane region" description="Helical" evidence="2">
    <location>
        <begin position="36"/>
        <end position="65"/>
    </location>
</feature>
<evidence type="ECO:0000313" key="3">
    <source>
        <dbReference type="EMBL" id="JAQ14160.1"/>
    </source>
</evidence>
<protein>
    <submittedName>
        <fullName evidence="3">Uncharacterized protein</fullName>
    </submittedName>
</protein>
<proteinExistence type="inferred from homology"/>
<sequence length="154" mass="17001">MPIHGRALLDAAILLSEQEAWQMTVGYSSATGVANALSGMIGGCLFGPLGITIGVGISAIGAYYYTKNKYKPIFAILKEDLRPSQQEELIRLLKEAFCDLGPEDVFTIARLMMDKRELGAKMKDIVMTFVHQQFLQIVSNKSDSGYTSKEKYVL</sequence>
<organism evidence="3">
    <name type="scientific">Lygus hesperus</name>
    <name type="common">Western plant bug</name>
    <dbReference type="NCBI Taxonomy" id="30085"/>
    <lineage>
        <taxon>Eukaryota</taxon>
        <taxon>Metazoa</taxon>
        <taxon>Ecdysozoa</taxon>
        <taxon>Arthropoda</taxon>
        <taxon>Hexapoda</taxon>
        <taxon>Insecta</taxon>
        <taxon>Pterygota</taxon>
        <taxon>Neoptera</taxon>
        <taxon>Paraneoptera</taxon>
        <taxon>Hemiptera</taxon>
        <taxon>Heteroptera</taxon>
        <taxon>Panheteroptera</taxon>
        <taxon>Cimicomorpha</taxon>
        <taxon>Miridae</taxon>
        <taxon>Mirini</taxon>
        <taxon>Lygus</taxon>
    </lineage>
</organism>